<keyword evidence="3" id="KW-1185">Reference proteome</keyword>
<feature type="transmembrane region" description="Helical" evidence="1">
    <location>
        <begin position="74"/>
        <end position="94"/>
    </location>
</feature>
<evidence type="ECO:0000313" key="2">
    <source>
        <dbReference type="EMBL" id="KAK4143125.1"/>
    </source>
</evidence>
<keyword evidence="1" id="KW-0472">Membrane</keyword>
<accession>A0AAN6V1R8</accession>
<dbReference type="EMBL" id="MU853589">
    <property type="protein sequence ID" value="KAK4143125.1"/>
    <property type="molecule type" value="Genomic_DNA"/>
</dbReference>
<name>A0AAN6V1R8_9PEZI</name>
<organism evidence="2 3">
    <name type="scientific">Dichotomopilus funicola</name>
    <dbReference type="NCBI Taxonomy" id="1934379"/>
    <lineage>
        <taxon>Eukaryota</taxon>
        <taxon>Fungi</taxon>
        <taxon>Dikarya</taxon>
        <taxon>Ascomycota</taxon>
        <taxon>Pezizomycotina</taxon>
        <taxon>Sordariomycetes</taxon>
        <taxon>Sordariomycetidae</taxon>
        <taxon>Sordariales</taxon>
        <taxon>Chaetomiaceae</taxon>
        <taxon>Dichotomopilus</taxon>
    </lineage>
</organism>
<keyword evidence="1" id="KW-1133">Transmembrane helix</keyword>
<dbReference type="AlphaFoldDB" id="A0AAN6V1R8"/>
<sequence>MPLTLPTDDQPSTTTANNPLHTITANIKSRIFRPLDLSNTRGQIIAATVLLRALANIVHFVLTGLSRRPWVCLYYVIDQLVVMYALSFIVDAAASGAGRRVGGLRIVSPGRFFELFLGGSAVVHVLYVGILLVCIVTFGIFFGVTAEFVVTIAGWLIVVVSWLTFLPEEDEGGLTLP</sequence>
<proteinExistence type="predicted"/>
<evidence type="ECO:0000256" key="1">
    <source>
        <dbReference type="SAM" id="Phobius"/>
    </source>
</evidence>
<reference evidence="2" key="1">
    <citation type="journal article" date="2023" name="Mol. Phylogenet. Evol.">
        <title>Genome-scale phylogeny and comparative genomics of the fungal order Sordariales.</title>
        <authorList>
            <person name="Hensen N."/>
            <person name="Bonometti L."/>
            <person name="Westerberg I."/>
            <person name="Brannstrom I.O."/>
            <person name="Guillou S."/>
            <person name="Cros-Aarteil S."/>
            <person name="Calhoun S."/>
            <person name="Haridas S."/>
            <person name="Kuo A."/>
            <person name="Mondo S."/>
            <person name="Pangilinan J."/>
            <person name="Riley R."/>
            <person name="LaButti K."/>
            <person name="Andreopoulos B."/>
            <person name="Lipzen A."/>
            <person name="Chen C."/>
            <person name="Yan M."/>
            <person name="Daum C."/>
            <person name="Ng V."/>
            <person name="Clum A."/>
            <person name="Steindorff A."/>
            <person name="Ohm R.A."/>
            <person name="Martin F."/>
            <person name="Silar P."/>
            <person name="Natvig D.O."/>
            <person name="Lalanne C."/>
            <person name="Gautier V."/>
            <person name="Ament-Velasquez S.L."/>
            <person name="Kruys A."/>
            <person name="Hutchinson M.I."/>
            <person name="Powell A.J."/>
            <person name="Barry K."/>
            <person name="Miller A.N."/>
            <person name="Grigoriev I.V."/>
            <person name="Debuchy R."/>
            <person name="Gladieux P."/>
            <person name="Hiltunen Thoren M."/>
            <person name="Johannesson H."/>
        </authorList>
    </citation>
    <scope>NUCLEOTIDE SEQUENCE</scope>
    <source>
        <strain evidence="2">CBS 141.50</strain>
    </source>
</reference>
<evidence type="ECO:0000313" key="3">
    <source>
        <dbReference type="Proteomes" id="UP001302676"/>
    </source>
</evidence>
<protein>
    <submittedName>
        <fullName evidence="2">Uncharacterized protein</fullName>
    </submittedName>
</protein>
<keyword evidence="1" id="KW-0812">Transmembrane</keyword>
<dbReference type="GeneID" id="87814006"/>
<feature type="transmembrane region" description="Helical" evidence="1">
    <location>
        <begin position="148"/>
        <end position="166"/>
    </location>
</feature>
<feature type="transmembrane region" description="Helical" evidence="1">
    <location>
        <begin position="44"/>
        <end position="62"/>
    </location>
</feature>
<feature type="transmembrane region" description="Helical" evidence="1">
    <location>
        <begin position="115"/>
        <end position="142"/>
    </location>
</feature>
<dbReference type="RefSeq" id="XP_062636496.1">
    <property type="nucleotide sequence ID" value="XM_062777393.1"/>
</dbReference>
<comment type="caution">
    <text evidence="2">The sequence shown here is derived from an EMBL/GenBank/DDBJ whole genome shotgun (WGS) entry which is preliminary data.</text>
</comment>
<gene>
    <name evidence="2" type="ORF">C8A04DRAFT_12601</name>
</gene>
<dbReference type="Proteomes" id="UP001302676">
    <property type="component" value="Unassembled WGS sequence"/>
</dbReference>
<reference evidence="2" key="2">
    <citation type="submission" date="2023-05" db="EMBL/GenBank/DDBJ databases">
        <authorList>
            <consortium name="Lawrence Berkeley National Laboratory"/>
            <person name="Steindorff A."/>
            <person name="Hensen N."/>
            <person name="Bonometti L."/>
            <person name="Westerberg I."/>
            <person name="Brannstrom I.O."/>
            <person name="Guillou S."/>
            <person name="Cros-Aarteil S."/>
            <person name="Calhoun S."/>
            <person name="Haridas S."/>
            <person name="Kuo A."/>
            <person name="Mondo S."/>
            <person name="Pangilinan J."/>
            <person name="Riley R."/>
            <person name="Labutti K."/>
            <person name="Andreopoulos B."/>
            <person name="Lipzen A."/>
            <person name="Chen C."/>
            <person name="Yanf M."/>
            <person name="Daum C."/>
            <person name="Ng V."/>
            <person name="Clum A."/>
            <person name="Ohm R."/>
            <person name="Martin F."/>
            <person name="Silar P."/>
            <person name="Natvig D."/>
            <person name="Lalanne C."/>
            <person name="Gautier V."/>
            <person name="Ament-Velasquez S.L."/>
            <person name="Kruys A."/>
            <person name="Hutchinson M.I."/>
            <person name="Powell A.J."/>
            <person name="Barry K."/>
            <person name="Miller A.N."/>
            <person name="Grigoriev I.V."/>
            <person name="Debuchy R."/>
            <person name="Gladieux P."/>
            <person name="Thoren M.H."/>
            <person name="Johannesson H."/>
        </authorList>
    </citation>
    <scope>NUCLEOTIDE SEQUENCE</scope>
    <source>
        <strain evidence="2">CBS 141.50</strain>
    </source>
</reference>